<protein>
    <submittedName>
        <fullName evidence="1">Uncharacterized protein</fullName>
    </submittedName>
</protein>
<evidence type="ECO:0000313" key="2">
    <source>
        <dbReference type="Proteomes" id="UP000749320"/>
    </source>
</evidence>
<dbReference type="EMBL" id="DYWV01000330">
    <property type="protein sequence ID" value="HJF41147.1"/>
    <property type="molecule type" value="Genomic_DNA"/>
</dbReference>
<reference evidence="1" key="1">
    <citation type="journal article" date="2021" name="PeerJ">
        <title>Extensive microbial diversity within the chicken gut microbiome revealed by metagenomics and culture.</title>
        <authorList>
            <person name="Gilroy R."/>
            <person name="Ravi A."/>
            <person name="Getino M."/>
            <person name="Pursley I."/>
            <person name="Horton D.L."/>
            <person name="Alikhan N.F."/>
            <person name="Baker D."/>
            <person name="Gharbi K."/>
            <person name="Hall N."/>
            <person name="Watson M."/>
            <person name="Adriaenssens E.M."/>
            <person name="Foster-Nyarko E."/>
            <person name="Jarju S."/>
            <person name="Secka A."/>
            <person name="Antonio M."/>
            <person name="Oren A."/>
            <person name="Chaudhuri R.R."/>
            <person name="La Ragione R."/>
            <person name="Hildebrand F."/>
            <person name="Pallen M.J."/>
        </authorList>
    </citation>
    <scope>NUCLEOTIDE SEQUENCE</scope>
    <source>
        <strain evidence="1">CHK193-16274</strain>
    </source>
</reference>
<proteinExistence type="predicted"/>
<evidence type="ECO:0000313" key="1">
    <source>
        <dbReference type="EMBL" id="HJF41147.1"/>
    </source>
</evidence>
<name>A0A921GCV4_9FIRM</name>
<dbReference type="Proteomes" id="UP000749320">
    <property type="component" value="Unassembled WGS sequence"/>
</dbReference>
<accession>A0A921GCV4</accession>
<reference evidence="1" key="2">
    <citation type="submission" date="2021-09" db="EMBL/GenBank/DDBJ databases">
        <authorList>
            <person name="Gilroy R."/>
        </authorList>
    </citation>
    <scope>NUCLEOTIDE SEQUENCE</scope>
    <source>
        <strain evidence="1">CHK193-16274</strain>
    </source>
</reference>
<dbReference type="RefSeq" id="WP_303195435.1">
    <property type="nucleotide sequence ID" value="NZ_CAUGOO010000058.1"/>
</dbReference>
<comment type="caution">
    <text evidence="1">The sequence shown here is derived from an EMBL/GenBank/DDBJ whole genome shotgun (WGS) entry which is preliminary data.</text>
</comment>
<dbReference type="AlphaFoldDB" id="A0A921GCV4"/>
<organism evidence="1 2">
    <name type="scientific">Thomasclavelia spiroformis</name>
    <dbReference type="NCBI Taxonomy" id="29348"/>
    <lineage>
        <taxon>Bacteria</taxon>
        <taxon>Bacillati</taxon>
        <taxon>Bacillota</taxon>
        <taxon>Erysipelotrichia</taxon>
        <taxon>Erysipelotrichales</taxon>
        <taxon>Coprobacillaceae</taxon>
        <taxon>Thomasclavelia</taxon>
    </lineage>
</organism>
<sequence>MKDIQGEIGYKYQLLLGLLYRDGTEYYDNRKVYLPSKEAIFHIENINRFIIYVKLFETVDGDANISKLIQRVVSNKSYKMLVKCK</sequence>
<gene>
    <name evidence="1" type="ORF">K8V91_09505</name>
</gene>